<dbReference type="SMART" id="SM00225">
    <property type="entry name" value="BTB"/>
    <property type="match status" value="1"/>
</dbReference>
<dbReference type="GO" id="GO:0000151">
    <property type="term" value="C:ubiquitin ligase complex"/>
    <property type="evidence" value="ECO:0007669"/>
    <property type="project" value="TreeGrafter"/>
</dbReference>
<gene>
    <name evidence="7" type="ORF">GPECTOR_4g874</name>
</gene>
<dbReference type="Pfam" id="PF00651">
    <property type="entry name" value="BTB"/>
    <property type="match status" value="1"/>
</dbReference>
<dbReference type="Gene3D" id="2.60.210.10">
    <property type="entry name" value="Apoptosis, Tumor Necrosis Factor Receptor Associated Protein 2, Chain A"/>
    <property type="match status" value="1"/>
</dbReference>
<evidence type="ECO:0000256" key="2">
    <source>
        <dbReference type="ARBA" id="ARBA00022737"/>
    </source>
</evidence>
<comment type="caution">
    <text evidence="7">The sequence shown here is derived from an EMBL/GenBank/DDBJ whole genome shotgun (WGS) entry which is preliminary data.</text>
</comment>
<dbReference type="InterPro" id="IPR044515">
    <property type="entry name" value="ABTB1"/>
</dbReference>
<evidence type="ECO:0000259" key="6">
    <source>
        <dbReference type="PROSITE" id="PS50144"/>
    </source>
</evidence>
<dbReference type="InterPro" id="IPR008974">
    <property type="entry name" value="TRAF-like"/>
</dbReference>
<dbReference type="PANTHER" id="PTHR46231:SF1">
    <property type="entry name" value="ANKYRIN REPEAT AND BTB_POZ DOMAIN-CONTAINING PROTEIN 1"/>
    <property type="match status" value="1"/>
</dbReference>
<evidence type="ECO:0000259" key="5">
    <source>
        <dbReference type="PROSITE" id="PS50097"/>
    </source>
</evidence>
<feature type="compositionally biased region" description="Gly residues" evidence="4">
    <location>
        <begin position="317"/>
        <end position="331"/>
    </location>
</feature>
<dbReference type="AlphaFoldDB" id="A0A150GYG5"/>
<feature type="domain" description="BTB" evidence="5">
    <location>
        <begin position="158"/>
        <end position="218"/>
    </location>
</feature>
<comment type="pathway">
    <text evidence="1">Protein modification; protein ubiquitination.</text>
</comment>
<protein>
    <recommendedName>
        <fullName evidence="9">BTB domain-containing protein</fullName>
    </recommendedName>
</protein>
<evidence type="ECO:0000256" key="1">
    <source>
        <dbReference type="ARBA" id="ARBA00004906"/>
    </source>
</evidence>
<dbReference type="Proteomes" id="UP000075714">
    <property type="component" value="Unassembled WGS sequence"/>
</dbReference>
<dbReference type="EMBL" id="LSYV01000005">
    <property type="protein sequence ID" value="KXZ54803.1"/>
    <property type="molecule type" value="Genomic_DNA"/>
</dbReference>
<dbReference type="InterPro" id="IPR002083">
    <property type="entry name" value="MATH/TRAF_dom"/>
</dbReference>
<evidence type="ECO:0000313" key="7">
    <source>
        <dbReference type="EMBL" id="KXZ54803.1"/>
    </source>
</evidence>
<evidence type="ECO:0000313" key="8">
    <source>
        <dbReference type="Proteomes" id="UP000075714"/>
    </source>
</evidence>
<evidence type="ECO:0008006" key="9">
    <source>
        <dbReference type="Google" id="ProtNLM"/>
    </source>
</evidence>
<dbReference type="Pfam" id="PF22486">
    <property type="entry name" value="MATH_2"/>
    <property type="match status" value="1"/>
</dbReference>
<reference evidence="8" key="1">
    <citation type="journal article" date="2016" name="Nat. Commun.">
        <title>The Gonium pectorale genome demonstrates co-option of cell cycle regulation during the evolution of multicellularity.</title>
        <authorList>
            <person name="Hanschen E.R."/>
            <person name="Marriage T.N."/>
            <person name="Ferris P.J."/>
            <person name="Hamaji T."/>
            <person name="Toyoda A."/>
            <person name="Fujiyama A."/>
            <person name="Neme R."/>
            <person name="Noguchi H."/>
            <person name="Minakuchi Y."/>
            <person name="Suzuki M."/>
            <person name="Kawai-Toyooka H."/>
            <person name="Smith D.R."/>
            <person name="Sparks H."/>
            <person name="Anderson J."/>
            <person name="Bakaric R."/>
            <person name="Luria V."/>
            <person name="Karger A."/>
            <person name="Kirschner M.W."/>
            <person name="Durand P.M."/>
            <person name="Michod R.E."/>
            <person name="Nozaki H."/>
            <person name="Olson B.J."/>
        </authorList>
    </citation>
    <scope>NUCLEOTIDE SEQUENCE [LARGE SCALE GENOMIC DNA]</scope>
    <source>
        <strain evidence="8">NIES-2863</strain>
    </source>
</reference>
<evidence type="ECO:0000256" key="4">
    <source>
        <dbReference type="SAM" id="MobiDB-lite"/>
    </source>
</evidence>
<dbReference type="InterPro" id="IPR000210">
    <property type="entry name" value="BTB/POZ_dom"/>
</dbReference>
<feature type="region of interest" description="Disordered" evidence="4">
    <location>
        <begin position="316"/>
        <end position="339"/>
    </location>
</feature>
<dbReference type="InterPro" id="IPR011333">
    <property type="entry name" value="SKP1/BTB/POZ_sf"/>
</dbReference>
<dbReference type="CDD" id="cd00121">
    <property type="entry name" value="MATH"/>
    <property type="match status" value="1"/>
</dbReference>
<dbReference type="PROSITE" id="PS50097">
    <property type="entry name" value="BTB"/>
    <property type="match status" value="1"/>
</dbReference>
<feature type="domain" description="MATH" evidence="6">
    <location>
        <begin position="6"/>
        <end position="129"/>
    </location>
</feature>
<dbReference type="SMART" id="SM00061">
    <property type="entry name" value="MATH"/>
    <property type="match status" value="1"/>
</dbReference>
<name>A0A150GYG5_GONPE</name>
<accession>A0A150GYG5</accession>
<proteinExistence type="predicted"/>
<dbReference type="GO" id="GO:0005737">
    <property type="term" value="C:cytoplasm"/>
    <property type="evidence" value="ECO:0007669"/>
    <property type="project" value="TreeGrafter"/>
</dbReference>
<evidence type="ECO:0000256" key="3">
    <source>
        <dbReference type="ARBA" id="ARBA00023043"/>
    </source>
</evidence>
<dbReference type="SUPFAM" id="SSF54695">
    <property type="entry name" value="POZ domain"/>
    <property type="match status" value="1"/>
</dbReference>
<organism evidence="7 8">
    <name type="scientific">Gonium pectorale</name>
    <name type="common">Green alga</name>
    <dbReference type="NCBI Taxonomy" id="33097"/>
    <lineage>
        <taxon>Eukaryota</taxon>
        <taxon>Viridiplantae</taxon>
        <taxon>Chlorophyta</taxon>
        <taxon>core chlorophytes</taxon>
        <taxon>Chlorophyceae</taxon>
        <taxon>CS clade</taxon>
        <taxon>Chlamydomonadales</taxon>
        <taxon>Volvocaceae</taxon>
        <taxon>Gonium</taxon>
    </lineage>
</organism>
<sequence length="339" mass="36192">MAGFSEGHFEWELKNFKQLEGKQTSDVFRVGSHRWILKCFPKQAHDPHEHVSVFIEPLKPPNLGPKATFALTIKNHNDPSKDATKRDTHSFNTGDPDWGFSRMLPLSELNDEESGFLRPDGALVIRAELKVDDPCLRVGVSDMARDFLALLDSPGATSDLTLLAGRRSFPAHRAILAARCPYFKALFESGLSDADAREVAVPDEASPDAVALLLRAIYGDAPACAPELLKPAAELADRWLLAGARDALHEHIGLVSSSETVIADLLWAEGRGGAEALVGQLESVYVSCAGEVPEADIEGLADANPRLLARLLKAVTKGGGGGSGGDGGGSGASKRQRTG</sequence>
<keyword evidence="2" id="KW-0677">Repeat</keyword>
<dbReference type="PANTHER" id="PTHR46231">
    <property type="entry name" value="ANKYRIN REPEAT AND BTB/POZ DOMAIN-CONTAINING PROTEIN 1"/>
    <property type="match status" value="1"/>
</dbReference>
<dbReference type="SUPFAM" id="SSF49599">
    <property type="entry name" value="TRAF domain-like"/>
    <property type="match status" value="1"/>
</dbReference>
<dbReference type="PROSITE" id="PS50144">
    <property type="entry name" value="MATH"/>
    <property type="match status" value="1"/>
</dbReference>
<keyword evidence="3" id="KW-0040">ANK repeat</keyword>
<dbReference type="STRING" id="33097.A0A150GYG5"/>
<keyword evidence="8" id="KW-1185">Reference proteome</keyword>
<dbReference type="CDD" id="cd18186">
    <property type="entry name" value="BTB_POZ_ZBTB_KLHL-like"/>
    <property type="match status" value="1"/>
</dbReference>
<dbReference type="OrthoDB" id="546239at2759"/>
<dbReference type="Gene3D" id="3.30.710.10">
    <property type="entry name" value="Potassium Channel Kv1.1, Chain A"/>
    <property type="match status" value="1"/>
</dbReference>